<evidence type="ECO:0000313" key="3">
    <source>
        <dbReference type="EMBL" id="GAC58759.1"/>
    </source>
</evidence>
<dbReference type="AlphaFoldDB" id="L7LCW5"/>
<dbReference type="OrthoDB" id="6975080at2"/>
<evidence type="ECO:0000313" key="4">
    <source>
        <dbReference type="Proteomes" id="UP000053405"/>
    </source>
</evidence>
<organism evidence="3 4">
    <name type="scientific">Gordonia hirsuta DSM 44140 = NBRC 16056</name>
    <dbReference type="NCBI Taxonomy" id="1121927"/>
    <lineage>
        <taxon>Bacteria</taxon>
        <taxon>Bacillati</taxon>
        <taxon>Actinomycetota</taxon>
        <taxon>Actinomycetes</taxon>
        <taxon>Mycobacteriales</taxon>
        <taxon>Gordoniaceae</taxon>
        <taxon>Gordonia</taxon>
    </lineage>
</organism>
<dbReference type="InterPro" id="IPR025711">
    <property type="entry name" value="PepSY"/>
</dbReference>
<evidence type="ECO:0000259" key="2">
    <source>
        <dbReference type="Pfam" id="PF03413"/>
    </source>
</evidence>
<accession>L7LCW5</accession>
<evidence type="ECO:0000256" key="1">
    <source>
        <dbReference type="SAM" id="MobiDB-lite"/>
    </source>
</evidence>
<gene>
    <name evidence="3" type="ORF">GOHSU_48_00190</name>
</gene>
<dbReference type="RefSeq" id="WP_005943422.1">
    <property type="nucleotide sequence ID" value="NZ_ATVK01000063.1"/>
</dbReference>
<dbReference type="PROSITE" id="PS51257">
    <property type="entry name" value="PROKAR_LIPOPROTEIN"/>
    <property type="match status" value="1"/>
</dbReference>
<feature type="domain" description="PepSY" evidence="2">
    <location>
        <begin position="149"/>
        <end position="205"/>
    </location>
</feature>
<keyword evidence="4" id="KW-1185">Reference proteome</keyword>
<proteinExistence type="predicted"/>
<feature type="region of interest" description="Disordered" evidence="1">
    <location>
        <begin position="25"/>
        <end position="58"/>
    </location>
</feature>
<feature type="compositionally biased region" description="Low complexity" evidence="1">
    <location>
        <begin position="25"/>
        <end position="35"/>
    </location>
</feature>
<dbReference type="EMBL" id="BANT01000048">
    <property type="protein sequence ID" value="GAC58759.1"/>
    <property type="molecule type" value="Genomic_DNA"/>
</dbReference>
<dbReference type="eggNOG" id="COG3212">
    <property type="taxonomic scope" value="Bacteria"/>
</dbReference>
<reference evidence="3 4" key="1">
    <citation type="submission" date="2012-12" db="EMBL/GenBank/DDBJ databases">
        <title>Whole genome shotgun sequence of Gordonia hirsuta NBRC 16056.</title>
        <authorList>
            <person name="Isaki-Nakamura S."/>
            <person name="Hosoyama A."/>
            <person name="Tsuchikane K."/>
            <person name="Katsumata H."/>
            <person name="Baba S."/>
            <person name="Yamazaki S."/>
            <person name="Fujita N."/>
        </authorList>
    </citation>
    <scope>NUCLEOTIDE SEQUENCE [LARGE SCALE GENOMIC DNA]</scope>
    <source>
        <strain evidence="3 4">NBRC 16056</strain>
    </source>
</reference>
<protein>
    <submittedName>
        <fullName evidence="3">Peptidase M4 family protein</fullName>
    </submittedName>
</protein>
<dbReference type="Proteomes" id="UP000053405">
    <property type="component" value="Unassembled WGS sequence"/>
</dbReference>
<sequence>MSHTTRLAAGIAVCTTALLLTSCTSDDDSGTPPTLGASALSQTAQAGPSSAGRPSTDEFDLAQHRPGVSWEQAVATARSGFDGRLSQLELDRDDGRLVYSVELVSATEEHDAKIDAESGEVIKRKTEPLDAADRAGAQAEAFDLDGLVDPERAMAAALAQAPGRVTEWTLERESHGGTPTIEYEIDVVGADGTTTEVRVDATTGAASIAR</sequence>
<name>L7LCW5_9ACTN</name>
<comment type="caution">
    <text evidence="3">The sequence shown here is derived from an EMBL/GenBank/DDBJ whole genome shotgun (WGS) entry which is preliminary data.</text>
</comment>
<feature type="domain" description="PepSY" evidence="2">
    <location>
        <begin position="71"/>
        <end position="124"/>
    </location>
</feature>
<dbReference type="STRING" id="1121927.GOHSU_48_00190"/>
<dbReference type="Pfam" id="PF03413">
    <property type="entry name" value="PepSY"/>
    <property type="match status" value="2"/>
</dbReference>
<dbReference type="Gene3D" id="3.10.450.40">
    <property type="match status" value="2"/>
</dbReference>
<feature type="compositionally biased region" description="Polar residues" evidence="1">
    <location>
        <begin position="39"/>
        <end position="48"/>
    </location>
</feature>